<dbReference type="SUPFAM" id="SSF53098">
    <property type="entry name" value="Ribonuclease H-like"/>
    <property type="match status" value="1"/>
</dbReference>
<evidence type="ECO:0000256" key="5">
    <source>
        <dbReference type="ARBA" id="ARBA00022835"/>
    </source>
</evidence>
<dbReference type="CDD" id="cd06147">
    <property type="entry name" value="Rrp6p_like_exo"/>
    <property type="match status" value="1"/>
</dbReference>
<reference evidence="12 13" key="1">
    <citation type="submission" date="2024-01" db="EMBL/GenBank/DDBJ databases">
        <title>The genome of the rayed Mediterranean limpet Patella caerulea (Linnaeus, 1758).</title>
        <authorList>
            <person name="Anh-Thu Weber A."/>
            <person name="Halstead-Nussloch G."/>
        </authorList>
    </citation>
    <scope>NUCLEOTIDE SEQUENCE [LARGE SCALE GENOMIC DNA]</scope>
    <source>
        <strain evidence="12">AATW-2023a</strain>
        <tissue evidence="12">Whole specimen</tissue>
    </source>
</reference>
<feature type="compositionally biased region" description="Basic and acidic residues" evidence="10">
    <location>
        <begin position="726"/>
        <end position="749"/>
    </location>
</feature>
<comment type="caution">
    <text evidence="12">The sequence shown here is derived from an EMBL/GenBank/DDBJ whole genome shotgun (WGS) entry which is preliminary data.</text>
</comment>
<organism evidence="12 13">
    <name type="scientific">Patella caerulea</name>
    <name type="common">Rayed Mediterranean limpet</name>
    <dbReference type="NCBI Taxonomy" id="87958"/>
    <lineage>
        <taxon>Eukaryota</taxon>
        <taxon>Metazoa</taxon>
        <taxon>Spiralia</taxon>
        <taxon>Lophotrochozoa</taxon>
        <taxon>Mollusca</taxon>
        <taxon>Gastropoda</taxon>
        <taxon>Patellogastropoda</taxon>
        <taxon>Patelloidea</taxon>
        <taxon>Patellidae</taxon>
        <taxon>Patella</taxon>
    </lineage>
</organism>
<keyword evidence="13" id="KW-1185">Reference proteome</keyword>
<keyword evidence="7" id="KW-0539">Nucleus</keyword>
<dbReference type="SMART" id="SM00341">
    <property type="entry name" value="HRDC"/>
    <property type="match status" value="1"/>
</dbReference>
<dbReference type="FunFam" id="3.30.420.10:FF:000059">
    <property type="entry name" value="Exosome complex exonuclease Rrp6"/>
    <property type="match status" value="1"/>
</dbReference>
<name>A0AAN8PAD5_PATCE</name>
<comment type="similarity">
    <text evidence="8">Belongs to the exosome component 10/RRP6 family.</text>
</comment>
<dbReference type="InterPro" id="IPR002121">
    <property type="entry name" value="HRDC_dom"/>
</dbReference>
<dbReference type="EMBL" id="JAZGQO010000014">
    <property type="protein sequence ID" value="KAK6171223.1"/>
    <property type="molecule type" value="Genomic_DNA"/>
</dbReference>
<evidence type="ECO:0000256" key="7">
    <source>
        <dbReference type="ARBA" id="ARBA00023242"/>
    </source>
</evidence>
<dbReference type="SMART" id="SM00474">
    <property type="entry name" value="35EXOc"/>
    <property type="match status" value="1"/>
</dbReference>
<dbReference type="GO" id="GO:0003727">
    <property type="term" value="F:single-stranded RNA binding"/>
    <property type="evidence" value="ECO:0007669"/>
    <property type="project" value="TreeGrafter"/>
</dbReference>
<dbReference type="Pfam" id="PF01612">
    <property type="entry name" value="DNA_pol_A_exo1"/>
    <property type="match status" value="1"/>
</dbReference>
<evidence type="ECO:0000313" key="12">
    <source>
        <dbReference type="EMBL" id="KAK6171223.1"/>
    </source>
</evidence>
<feature type="compositionally biased region" description="Basic and acidic residues" evidence="10">
    <location>
        <begin position="705"/>
        <end position="719"/>
    </location>
</feature>
<dbReference type="Gene3D" id="1.10.150.80">
    <property type="entry name" value="HRDC domain"/>
    <property type="match status" value="1"/>
</dbReference>
<sequence>MDESETGTTDDQNKLEYIDDVNVYSQTALKNVLEATKNSNSLPTGDDYDFYSTFRSVRDVLDIESQRILSLIDSLLNEQCIKGRVSRGSSAVEIDDKFDILTEANDHILERIGNNLDEASGIKKTETNLLVKSVETKSQILASWNKKKGSKDSPTSFRLLAAKNTPRPQFKFKDKVDNSSNPFVPLIKEKPNALVPLTESLKVNRSDDYNVDVNFSYQHPYQFEILEFQVPTTQLEKEEPKMSLLLSTTPFTFIDTVPQLETLLTKLQSVTEIAVDLEAHSYRTYQGITCLMQISTRTEDFIVDTLTLRNDLHILNEVFTNPNIVKVLHGADMDIVWLQRDLGLYIVNMFDTGQAARVLNLSRLSLAHLLDVYCQVTAEKQYQLADWRMRPLPEELIRYARTDTHYLLYIYDKLRNELLENGNDQKNLLCSVYDRSKQISLRVYTKPIMNDDSHLELYRKSRKVFDSQQLSSLKQLYAWRDKIARLEDESTGYVLPNHMLLQIASILPREKQGILACCNPIPPIVRQYLNELHAIVMDARSIPVTKKEKTKTVSTLSSKTPTYGDDTSIYCPHDLSEHDVSDHSILNLDTKFVATTASMFQSPSSFMVTSKPLITAFSPPEISKRQSKAMKKATEITIALQQPFDMFLPGVESKCKTKWLLKPSTIKTKEPDETAQPEYIAPAKRKRPQENTAPLRHQVFQQKKPKLEPKEEVSEQSVKEKKKTKPQKDKSFKYDNFKPFDYKNVDKSIFDGNGSKKQHKRKK</sequence>
<dbReference type="GO" id="GO:0071040">
    <property type="term" value="P:nuclear polyadenylation-dependent antisense transcript catabolic process"/>
    <property type="evidence" value="ECO:0007669"/>
    <property type="project" value="TreeGrafter"/>
</dbReference>
<dbReference type="Proteomes" id="UP001347796">
    <property type="component" value="Unassembled WGS sequence"/>
</dbReference>
<dbReference type="GO" id="GO:0071035">
    <property type="term" value="P:nuclear polyadenylation-dependent rRNA catabolic process"/>
    <property type="evidence" value="ECO:0007669"/>
    <property type="project" value="TreeGrafter"/>
</dbReference>
<evidence type="ECO:0000256" key="6">
    <source>
        <dbReference type="ARBA" id="ARBA00022839"/>
    </source>
</evidence>
<keyword evidence="4" id="KW-0378">Hydrolase</keyword>
<keyword evidence="2" id="KW-0698">rRNA processing</keyword>
<evidence type="ECO:0000256" key="1">
    <source>
        <dbReference type="ARBA" id="ARBA00004123"/>
    </source>
</evidence>
<evidence type="ECO:0000256" key="3">
    <source>
        <dbReference type="ARBA" id="ARBA00022722"/>
    </source>
</evidence>
<dbReference type="InterPro" id="IPR012588">
    <property type="entry name" value="Exosome-assoc_fac_Rrp6_N"/>
</dbReference>
<dbReference type="Gene3D" id="3.30.420.10">
    <property type="entry name" value="Ribonuclease H-like superfamily/Ribonuclease H"/>
    <property type="match status" value="1"/>
</dbReference>
<dbReference type="PROSITE" id="PS50967">
    <property type="entry name" value="HRDC"/>
    <property type="match status" value="1"/>
</dbReference>
<dbReference type="InterPro" id="IPR012337">
    <property type="entry name" value="RNaseH-like_sf"/>
</dbReference>
<dbReference type="GO" id="GO:0000166">
    <property type="term" value="F:nucleotide binding"/>
    <property type="evidence" value="ECO:0007669"/>
    <property type="project" value="InterPro"/>
</dbReference>
<evidence type="ECO:0000259" key="11">
    <source>
        <dbReference type="PROSITE" id="PS50967"/>
    </source>
</evidence>
<dbReference type="SUPFAM" id="SSF47819">
    <property type="entry name" value="HRDC-like"/>
    <property type="match status" value="1"/>
</dbReference>
<dbReference type="Pfam" id="PF08066">
    <property type="entry name" value="PMC2NT"/>
    <property type="match status" value="1"/>
</dbReference>
<dbReference type="GO" id="GO:0071037">
    <property type="term" value="P:nuclear polyadenylation-dependent snRNA catabolic process"/>
    <property type="evidence" value="ECO:0007669"/>
    <property type="project" value="TreeGrafter"/>
</dbReference>
<dbReference type="PANTHER" id="PTHR12124">
    <property type="entry name" value="POLYMYOSITIS/SCLERODERMA AUTOANTIGEN-RELATED"/>
    <property type="match status" value="1"/>
</dbReference>
<gene>
    <name evidence="12" type="ORF">SNE40_019458</name>
</gene>
<dbReference type="InterPro" id="IPR049559">
    <property type="entry name" value="Rrp6p-like_exo"/>
</dbReference>
<evidence type="ECO:0000256" key="2">
    <source>
        <dbReference type="ARBA" id="ARBA00022552"/>
    </source>
</evidence>
<dbReference type="Pfam" id="PF00570">
    <property type="entry name" value="HRDC"/>
    <property type="match status" value="1"/>
</dbReference>
<proteinExistence type="inferred from homology"/>
<evidence type="ECO:0000313" key="13">
    <source>
        <dbReference type="Proteomes" id="UP001347796"/>
    </source>
</evidence>
<dbReference type="GO" id="GO:0000175">
    <property type="term" value="F:3'-5'-RNA exonuclease activity"/>
    <property type="evidence" value="ECO:0007669"/>
    <property type="project" value="InterPro"/>
</dbReference>
<dbReference type="GO" id="GO:0005730">
    <property type="term" value="C:nucleolus"/>
    <property type="evidence" value="ECO:0007669"/>
    <property type="project" value="TreeGrafter"/>
</dbReference>
<protein>
    <recommendedName>
        <fullName evidence="9">Exosome complex component 10 homolog</fullName>
    </recommendedName>
</protein>
<keyword evidence="6" id="KW-0269">Exonuclease</keyword>
<evidence type="ECO:0000256" key="8">
    <source>
        <dbReference type="ARBA" id="ARBA00043957"/>
    </source>
</evidence>
<dbReference type="InterPro" id="IPR010997">
    <property type="entry name" value="HRDC-like_sf"/>
</dbReference>
<comment type="subcellular location">
    <subcellularLocation>
        <location evidence="1">Nucleus</location>
    </subcellularLocation>
</comment>
<keyword evidence="5" id="KW-0271">Exosome</keyword>
<evidence type="ECO:0000256" key="9">
    <source>
        <dbReference type="ARBA" id="ARBA00070365"/>
    </source>
</evidence>
<dbReference type="InterPro" id="IPR045092">
    <property type="entry name" value="Rrp6-like"/>
</dbReference>
<feature type="domain" description="HRDC" evidence="11">
    <location>
        <begin position="466"/>
        <end position="546"/>
    </location>
</feature>
<dbReference type="GO" id="GO:0000176">
    <property type="term" value="C:nuclear exosome (RNase complex)"/>
    <property type="evidence" value="ECO:0007669"/>
    <property type="project" value="InterPro"/>
</dbReference>
<dbReference type="FunFam" id="1.10.150.80:FF:000001">
    <property type="entry name" value="Putative exosome component 10"/>
    <property type="match status" value="1"/>
</dbReference>
<dbReference type="GO" id="GO:0071038">
    <property type="term" value="P:TRAMP-dependent tRNA surveillance pathway"/>
    <property type="evidence" value="ECO:0007669"/>
    <property type="project" value="TreeGrafter"/>
</dbReference>
<keyword evidence="3" id="KW-0540">Nuclease</keyword>
<dbReference type="GO" id="GO:0071051">
    <property type="term" value="P:poly(A)-dependent snoRNA 3'-end processing"/>
    <property type="evidence" value="ECO:0007669"/>
    <property type="project" value="TreeGrafter"/>
</dbReference>
<dbReference type="GO" id="GO:0071036">
    <property type="term" value="P:nuclear polyadenylation-dependent snoRNA catabolic process"/>
    <property type="evidence" value="ECO:0007669"/>
    <property type="project" value="TreeGrafter"/>
</dbReference>
<dbReference type="GO" id="GO:0071044">
    <property type="term" value="P:histone mRNA catabolic process"/>
    <property type="evidence" value="ECO:0007669"/>
    <property type="project" value="TreeGrafter"/>
</dbReference>
<dbReference type="GO" id="GO:0000467">
    <property type="term" value="P:exonucleolytic trimming to generate mature 3'-end of 5.8S rRNA from tricistronic rRNA transcript (SSU-rRNA, 5.8S rRNA, LSU-rRNA)"/>
    <property type="evidence" value="ECO:0007669"/>
    <property type="project" value="InterPro"/>
</dbReference>
<dbReference type="InterPro" id="IPR002562">
    <property type="entry name" value="3'-5'_exonuclease_dom"/>
</dbReference>
<evidence type="ECO:0000256" key="10">
    <source>
        <dbReference type="SAM" id="MobiDB-lite"/>
    </source>
</evidence>
<feature type="region of interest" description="Disordered" evidence="10">
    <location>
        <begin position="668"/>
        <end position="763"/>
    </location>
</feature>
<dbReference type="GO" id="GO:0071039">
    <property type="term" value="P:nuclear polyadenylation-dependent CUT catabolic process"/>
    <property type="evidence" value="ECO:0007669"/>
    <property type="project" value="TreeGrafter"/>
</dbReference>
<dbReference type="PANTHER" id="PTHR12124:SF47">
    <property type="entry name" value="EXOSOME COMPONENT 10"/>
    <property type="match status" value="1"/>
</dbReference>
<accession>A0AAN8PAD5</accession>
<evidence type="ECO:0000256" key="4">
    <source>
        <dbReference type="ARBA" id="ARBA00022801"/>
    </source>
</evidence>
<dbReference type="AlphaFoldDB" id="A0AAN8PAD5"/>
<dbReference type="InterPro" id="IPR036397">
    <property type="entry name" value="RNaseH_sf"/>
</dbReference>
<dbReference type="InterPro" id="IPR044876">
    <property type="entry name" value="HRDC_dom_sf"/>
</dbReference>